<proteinExistence type="predicted"/>
<dbReference type="EC" id="4.2.1.159" evidence="2"/>
<dbReference type="GO" id="GO:0016829">
    <property type="term" value="F:lyase activity"/>
    <property type="evidence" value="ECO:0007669"/>
    <property type="project" value="UniProtKB-KW"/>
</dbReference>
<reference evidence="2 3" key="1">
    <citation type="submission" date="2020-08" db="EMBL/GenBank/DDBJ databases">
        <title>Genomic Encyclopedia of Type Strains, Phase III (KMG-III): the genomes of soil and plant-associated and newly described type strains.</title>
        <authorList>
            <person name="Whitman W."/>
        </authorList>
    </citation>
    <scope>NUCLEOTIDE SEQUENCE [LARGE SCALE GENOMIC DNA]</scope>
    <source>
        <strain evidence="2 3">SFB5A</strain>
    </source>
</reference>
<feature type="domain" description="dTDP-4-dehydro-6-deoxy-alpha-D-glucopyranose 2,3-dehydratase" evidence="1">
    <location>
        <begin position="264"/>
        <end position="468"/>
    </location>
</feature>
<dbReference type="Gene3D" id="3.90.79.40">
    <property type="entry name" value="EvaA sugar 2,3-dehydratase subunit"/>
    <property type="match status" value="2"/>
</dbReference>
<dbReference type="InterPro" id="IPR038153">
    <property type="entry name" value="EvaA-like_sf"/>
</dbReference>
<dbReference type="AlphaFoldDB" id="A0A7W7XCE2"/>
<name>A0A7W7XCE2_9ACTN</name>
<gene>
    <name evidence="2" type="ORF">GGE06_003887</name>
</gene>
<sequence length="475" mass="52347">MSGGTGTATAGGGAAASLLLSPRTDPSLAARLAHSATVRDSGCRLRTDEVGDWLADRARAHHFQVERVPLTGLDGWSFQEGTGDLRHRSGRFFSVVGLSVKKSEGPITEWRQPIIHQPEVGILGLLTKEFDGVLHFLMQAKMEPGNRNLLQISPTVQATRSNYQKVHKGSAVRYLEYFTERGRSRVLSDSLQSEHGSWFYHKVNRNMLVETEDEVEVDPDFCWLTLGQIGELLRDDNIVNMDARTIISCFPVAVPGTSALHSDTELLSWFTAERARHDVDVHTVPLAEVGGWEHDEQGLARPDGRYFRVTGVTVEAGSREVSGWSQPLIEPTGTGIAAFLYRRIGGVPHLLVNAKVEAGFLDTAELAPTVQATPGNWEPLAPELRPRFLDTVLDAVAEGRVRYEAVHSEEGGRFLNAEIRYLFIEVDEETAPLDPGPGYQWATPEQLNTLSMHGRYLNVQARTLLACVNAGAVRL</sequence>
<dbReference type="InterPro" id="IPR005212">
    <property type="entry name" value="EvaA-like"/>
</dbReference>
<dbReference type="EMBL" id="JACHJY010000005">
    <property type="protein sequence ID" value="MBB4982955.1"/>
    <property type="molecule type" value="Genomic_DNA"/>
</dbReference>
<accession>A0A7W7XCE2</accession>
<dbReference type="Pfam" id="PF03559">
    <property type="entry name" value="Hexose_dehydrat"/>
    <property type="match status" value="2"/>
</dbReference>
<evidence type="ECO:0000313" key="2">
    <source>
        <dbReference type="EMBL" id="MBB4982955.1"/>
    </source>
</evidence>
<comment type="caution">
    <text evidence="2">The sequence shown here is derived from an EMBL/GenBank/DDBJ whole genome shotgun (WGS) entry which is preliminary data.</text>
</comment>
<dbReference type="RefSeq" id="WP_184931332.1">
    <property type="nucleotide sequence ID" value="NZ_JACHJY010000005.1"/>
</dbReference>
<keyword evidence="2" id="KW-0456">Lyase</keyword>
<keyword evidence="3" id="KW-1185">Reference proteome</keyword>
<dbReference type="Proteomes" id="UP000582643">
    <property type="component" value="Unassembled WGS sequence"/>
</dbReference>
<protein>
    <submittedName>
        <fullName evidence="2">Oxidase EvaA</fullName>
        <ecNumber evidence="2">4.2.1.159</ecNumber>
    </submittedName>
</protein>
<organism evidence="2 3">
    <name type="scientific">Streptomyces nymphaeiformis</name>
    <dbReference type="NCBI Taxonomy" id="2663842"/>
    <lineage>
        <taxon>Bacteria</taxon>
        <taxon>Bacillati</taxon>
        <taxon>Actinomycetota</taxon>
        <taxon>Actinomycetes</taxon>
        <taxon>Kitasatosporales</taxon>
        <taxon>Streptomycetaceae</taxon>
        <taxon>Streptomyces</taxon>
    </lineage>
</organism>
<evidence type="ECO:0000259" key="1">
    <source>
        <dbReference type="Pfam" id="PF03559"/>
    </source>
</evidence>
<evidence type="ECO:0000313" key="3">
    <source>
        <dbReference type="Proteomes" id="UP000582643"/>
    </source>
</evidence>
<feature type="domain" description="dTDP-4-dehydro-6-deoxy-alpha-D-glucopyranose 2,3-dehydratase" evidence="1">
    <location>
        <begin position="48"/>
        <end position="249"/>
    </location>
</feature>